<organism evidence="2 3">
    <name type="scientific">Rhodococcus opacus</name>
    <name type="common">Nocardia opaca</name>
    <dbReference type="NCBI Taxonomy" id="37919"/>
    <lineage>
        <taxon>Bacteria</taxon>
        <taxon>Bacillati</taxon>
        <taxon>Actinomycetota</taxon>
        <taxon>Actinomycetes</taxon>
        <taxon>Mycobacteriales</taxon>
        <taxon>Nocardiaceae</taxon>
        <taxon>Rhodococcus</taxon>
    </lineage>
</organism>
<dbReference type="Proteomes" id="UP000028488">
    <property type="component" value="Plasmid pPDG1"/>
</dbReference>
<evidence type="ECO:0000313" key="2">
    <source>
        <dbReference type="EMBL" id="AII10540.1"/>
    </source>
</evidence>
<reference evidence="2 3" key="1">
    <citation type="submission" date="2014-07" db="EMBL/GenBank/DDBJ databases">
        <title>Genome Sequence of Rhodococcus opacus Strain R7, a Biodegrader of Mono- and Polycyclic Aromatic Hydrocarbons.</title>
        <authorList>
            <person name="Di Gennaro P."/>
            <person name="Zampolli J."/>
            <person name="Presti I."/>
            <person name="Cappelletti M."/>
            <person name="D'Ursi P."/>
            <person name="Orro A."/>
            <person name="Mezzelani A."/>
            <person name="Milanesi L."/>
        </authorList>
    </citation>
    <scope>NUCLEOTIDE SEQUENCE [LARGE SCALE GENOMIC DNA]</scope>
    <source>
        <strain evidence="2 3">R7</strain>
        <plasmid evidence="2">pPDG1</plasmid>
    </source>
</reference>
<keyword evidence="2" id="KW-0614">Plasmid</keyword>
<evidence type="ECO:0000259" key="1">
    <source>
        <dbReference type="Pfam" id="PF13577"/>
    </source>
</evidence>
<sequence>MYPHVDTSDSLAVAELIAKQEIYEVLCRYCRGIDRLDLELVRSCYHPDARDHHVSFDGTRDEFIDWVDAELRQMDGTMHSIANHLVELDGDRARCETYVNTYSWSATSTRPAHNSLTGTRYVDTFELRAGVWRIAERWAVRSWIRTDSDGVVQAGSGPGPAARRDRGDLVYRPITRS</sequence>
<evidence type="ECO:0000313" key="3">
    <source>
        <dbReference type="Proteomes" id="UP000028488"/>
    </source>
</evidence>
<name>A0A076EX16_RHOOP</name>
<dbReference type="InterPro" id="IPR032710">
    <property type="entry name" value="NTF2-like_dom_sf"/>
</dbReference>
<proteinExistence type="predicted"/>
<dbReference type="Gene3D" id="3.10.450.50">
    <property type="match status" value="1"/>
</dbReference>
<geneLocation type="plasmid" evidence="2 3">
    <name>pPDG1</name>
</geneLocation>
<dbReference type="InterPro" id="IPR037401">
    <property type="entry name" value="SnoaL-like"/>
</dbReference>
<gene>
    <name evidence="2" type="ORF">EP51_40510</name>
</gene>
<dbReference type="Pfam" id="PF13577">
    <property type="entry name" value="SnoaL_4"/>
    <property type="match status" value="1"/>
</dbReference>
<dbReference type="EMBL" id="CP008948">
    <property type="protein sequence ID" value="AII10540.1"/>
    <property type="molecule type" value="Genomic_DNA"/>
</dbReference>
<dbReference type="AlphaFoldDB" id="A0A076EX16"/>
<accession>A0A076EX16</accession>
<protein>
    <recommendedName>
        <fullName evidence="1">SnoaL-like domain-containing protein</fullName>
    </recommendedName>
</protein>
<dbReference type="RefSeq" id="WP_128642637.1">
    <property type="nucleotide sequence ID" value="NZ_CP008948.1"/>
</dbReference>
<feature type="domain" description="SnoaL-like" evidence="1">
    <location>
        <begin position="15"/>
        <end position="137"/>
    </location>
</feature>
<dbReference type="SUPFAM" id="SSF54427">
    <property type="entry name" value="NTF2-like"/>
    <property type="match status" value="1"/>
</dbReference>